<evidence type="ECO:0000313" key="3">
    <source>
        <dbReference type="WBParaSite" id="L893_g6999.t1"/>
    </source>
</evidence>
<dbReference type="AlphaFoldDB" id="A0A1I8AM27"/>
<feature type="compositionally biased region" description="Basic residues" evidence="1">
    <location>
        <begin position="1"/>
        <end position="10"/>
    </location>
</feature>
<organism evidence="2 3">
    <name type="scientific">Steinernema glaseri</name>
    <dbReference type="NCBI Taxonomy" id="37863"/>
    <lineage>
        <taxon>Eukaryota</taxon>
        <taxon>Metazoa</taxon>
        <taxon>Ecdysozoa</taxon>
        <taxon>Nematoda</taxon>
        <taxon>Chromadorea</taxon>
        <taxon>Rhabditida</taxon>
        <taxon>Tylenchina</taxon>
        <taxon>Panagrolaimomorpha</taxon>
        <taxon>Strongyloidoidea</taxon>
        <taxon>Steinernematidae</taxon>
        <taxon>Steinernema</taxon>
    </lineage>
</organism>
<evidence type="ECO:0000313" key="2">
    <source>
        <dbReference type="Proteomes" id="UP000095287"/>
    </source>
</evidence>
<feature type="region of interest" description="Disordered" evidence="1">
    <location>
        <begin position="1"/>
        <end position="21"/>
    </location>
</feature>
<keyword evidence="2" id="KW-1185">Reference proteome</keyword>
<sequence>MMPRHAKKMKKEPGNSTNPTYSGAFPVSATVKATVSECNKASVGTSTGRTKKAHSRFKSTFSFFFCFCSEHELFRTLHAEDDKGEAQGKKKACQRILTGTLDICGSERRMITMDENVIPGITNRPIRKTSPKPRSRE</sequence>
<evidence type="ECO:0000256" key="1">
    <source>
        <dbReference type="SAM" id="MobiDB-lite"/>
    </source>
</evidence>
<dbReference type="Proteomes" id="UP000095287">
    <property type="component" value="Unplaced"/>
</dbReference>
<protein>
    <submittedName>
        <fullName evidence="3">DDE_Tnp_1_7 domain-containing protein</fullName>
    </submittedName>
</protein>
<name>A0A1I8AM27_9BILA</name>
<proteinExistence type="predicted"/>
<dbReference type="WBParaSite" id="L893_g6999.t1">
    <property type="protein sequence ID" value="L893_g6999.t1"/>
    <property type="gene ID" value="L893_g6999"/>
</dbReference>
<accession>A0A1I8AM27</accession>
<reference evidence="3" key="1">
    <citation type="submission" date="2016-11" db="UniProtKB">
        <authorList>
            <consortium name="WormBaseParasite"/>
        </authorList>
    </citation>
    <scope>IDENTIFICATION</scope>
</reference>